<gene>
    <name evidence="2" type="ORF">METZ01_LOCUS242707</name>
</gene>
<reference evidence="2" key="1">
    <citation type="submission" date="2018-05" db="EMBL/GenBank/DDBJ databases">
        <authorList>
            <person name="Lanie J.A."/>
            <person name="Ng W.-L."/>
            <person name="Kazmierczak K.M."/>
            <person name="Andrzejewski T.M."/>
            <person name="Davidsen T.M."/>
            <person name="Wayne K.J."/>
            <person name="Tettelin H."/>
            <person name="Glass J.I."/>
            <person name="Rusch D."/>
            <person name="Podicherti R."/>
            <person name="Tsui H.-C.T."/>
            <person name="Winkler M.E."/>
        </authorList>
    </citation>
    <scope>NUCLEOTIDE SEQUENCE</scope>
</reference>
<evidence type="ECO:0000256" key="1">
    <source>
        <dbReference type="SAM" id="MobiDB-lite"/>
    </source>
</evidence>
<proteinExistence type="predicted"/>
<dbReference type="EMBL" id="UINC01062847">
    <property type="protein sequence ID" value="SVB89853.1"/>
    <property type="molecule type" value="Genomic_DNA"/>
</dbReference>
<accession>A0A382HT93</accession>
<evidence type="ECO:0000313" key="2">
    <source>
        <dbReference type="EMBL" id="SVB89853.1"/>
    </source>
</evidence>
<name>A0A382HT93_9ZZZZ</name>
<feature type="non-terminal residue" evidence="2">
    <location>
        <position position="318"/>
    </location>
</feature>
<sequence>MVGGASAQEEGVDTPEDPRIGPQRILENQPFLGRFGEAEYHNWGESDYPRLTGVTSNLSNQYSILGDPLLYGSESVRWVERRGLGIRRFTGSTLSESRAHGESGASFSNLFNYVIVGTDGTDAWKSRIIYANELRTRLTPLTFKMSNLNGLRVDVGTELDGFSVMFSRLHAPIYSSGHEGDTIAKAKAMLFGAHYERKIGFMHFGTTFVNAHQYEPLMKQGAQSYKGVPGAVQGAPALLAIRISDDSPTDGRGGPVVHGVRIVVNGEERTDLDPFFVRQHKRGDQRQSYVAGLLRSGDRKPLPPLANDYQTLNRGGSY</sequence>
<dbReference type="AlphaFoldDB" id="A0A382HT93"/>
<feature type="region of interest" description="Disordered" evidence="1">
    <location>
        <begin position="297"/>
        <end position="318"/>
    </location>
</feature>
<protein>
    <submittedName>
        <fullName evidence="2">Uncharacterized protein</fullName>
    </submittedName>
</protein>
<organism evidence="2">
    <name type="scientific">marine metagenome</name>
    <dbReference type="NCBI Taxonomy" id="408172"/>
    <lineage>
        <taxon>unclassified sequences</taxon>
        <taxon>metagenomes</taxon>
        <taxon>ecological metagenomes</taxon>
    </lineage>
</organism>
<feature type="compositionally biased region" description="Polar residues" evidence="1">
    <location>
        <begin position="308"/>
        <end position="318"/>
    </location>
</feature>
<feature type="region of interest" description="Disordered" evidence="1">
    <location>
        <begin position="1"/>
        <end position="23"/>
    </location>
</feature>